<feature type="region of interest" description="Disordered" evidence="2">
    <location>
        <begin position="29"/>
        <end position="128"/>
    </location>
</feature>
<feature type="compositionally biased region" description="Acidic residues" evidence="2">
    <location>
        <begin position="77"/>
        <end position="89"/>
    </location>
</feature>
<comment type="caution">
    <text evidence="4">The sequence shown here is derived from an EMBL/GenBank/DDBJ whole genome shotgun (WGS) entry which is preliminary data.</text>
</comment>
<evidence type="ECO:0000256" key="2">
    <source>
        <dbReference type="SAM" id="MobiDB-lite"/>
    </source>
</evidence>
<dbReference type="EMBL" id="JAIZAY010000013">
    <property type="protein sequence ID" value="KAJ8031168.1"/>
    <property type="molecule type" value="Genomic_DNA"/>
</dbReference>
<feature type="domain" description="C2H2-type" evidence="3">
    <location>
        <begin position="3"/>
        <end position="31"/>
    </location>
</feature>
<dbReference type="PROSITE" id="PS50157">
    <property type="entry name" value="ZINC_FINGER_C2H2_2"/>
    <property type="match status" value="1"/>
</dbReference>
<accession>A0A9Q1H317</accession>
<evidence type="ECO:0000313" key="5">
    <source>
        <dbReference type="Proteomes" id="UP001152320"/>
    </source>
</evidence>
<dbReference type="SMART" id="SM00355">
    <property type="entry name" value="ZnF_C2H2"/>
    <property type="match status" value="1"/>
</dbReference>
<evidence type="ECO:0000256" key="1">
    <source>
        <dbReference type="PROSITE-ProRule" id="PRU00042"/>
    </source>
</evidence>
<feature type="compositionally biased region" description="Polar residues" evidence="2">
    <location>
        <begin position="37"/>
        <end position="49"/>
    </location>
</feature>
<proteinExistence type="predicted"/>
<feature type="compositionally biased region" description="Acidic residues" evidence="2">
    <location>
        <begin position="103"/>
        <end position="120"/>
    </location>
</feature>
<keyword evidence="1" id="KW-0863">Zinc-finger</keyword>
<name>A0A9Q1H317_HOLLE</name>
<dbReference type="Proteomes" id="UP001152320">
    <property type="component" value="Chromosome 13"/>
</dbReference>
<reference evidence="4" key="1">
    <citation type="submission" date="2021-10" db="EMBL/GenBank/DDBJ databases">
        <title>Tropical sea cucumber genome reveals ecological adaptation and Cuvierian tubules defense mechanism.</title>
        <authorList>
            <person name="Chen T."/>
        </authorList>
    </citation>
    <scope>NUCLEOTIDE SEQUENCE</scope>
    <source>
        <strain evidence="4">Nanhai2018</strain>
        <tissue evidence="4">Muscle</tissue>
    </source>
</reference>
<dbReference type="GO" id="GO:0008270">
    <property type="term" value="F:zinc ion binding"/>
    <property type="evidence" value="ECO:0007669"/>
    <property type="project" value="UniProtKB-KW"/>
</dbReference>
<organism evidence="4 5">
    <name type="scientific">Holothuria leucospilota</name>
    <name type="common">Black long sea cucumber</name>
    <name type="synonym">Mertensiothuria leucospilota</name>
    <dbReference type="NCBI Taxonomy" id="206669"/>
    <lineage>
        <taxon>Eukaryota</taxon>
        <taxon>Metazoa</taxon>
        <taxon>Echinodermata</taxon>
        <taxon>Eleutherozoa</taxon>
        <taxon>Echinozoa</taxon>
        <taxon>Holothuroidea</taxon>
        <taxon>Aspidochirotacea</taxon>
        <taxon>Aspidochirotida</taxon>
        <taxon>Holothuriidae</taxon>
        <taxon>Holothuria</taxon>
    </lineage>
</organism>
<dbReference type="Gene3D" id="3.30.160.60">
    <property type="entry name" value="Classic Zinc Finger"/>
    <property type="match status" value="1"/>
</dbReference>
<protein>
    <recommendedName>
        <fullName evidence="3">C2H2-type domain-containing protein</fullName>
    </recommendedName>
</protein>
<keyword evidence="5" id="KW-1185">Reference proteome</keyword>
<dbReference type="OrthoDB" id="10261408at2759"/>
<dbReference type="PROSITE" id="PS00028">
    <property type="entry name" value="ZINC_FINGER_C2H2_1"/>
    <property type="match status" value="1"/>
</dbReference>
<gene>
    <name evidence="4" type="ORF">HOLleu_27813</name>
</gene>
<sequence length="153" mass="16805">MSHHCPICSSTFTRSFNLRRHIERVHKRVEEDLEGQDGNSVASEGSGKQSGDYAHSSEGSYDDRSESDSNESASQPMEEDSVTDRDDTDSCNSSDTEGADRAEEFEEDDTVTDSGSEEEEGRGNVSGTMVTLAALTEINKAMEKILKRALQNM</sequence>
<keyword evidence="1" id="KW-0862">Zinc</keyword>
<dbReference type="AlphaFoldDB" id="A0A9Q1H317"/>
<keyword evidence="1" id="KW-0479">Metal-binding</keyword>
<dbReference type="InterPro" id="IPR013087">
    <property type="entry name" value="Znf_C2H2_type"/>
</dbReference>
<evidence type="ECO:0000259" key="3">
    <source>
        <dbReference type="PROSITE" id="PS50157"/>
    </source>
</evidence>
<evidence type="ECO:0000313" key="4">
    <source>
        <dbReference type="EMBL" id="KAJ8031168.1"/>
    </source>
</evidence>